<accession>A0A6A6X5D1</accession>
<dbReference type="EMBL" id="MU002018">
    <property type="protein sequence ID" value="KAF2791451.1"/>
    <property type="molecule type" value="Genomic_DNA"/>
</dbReference>
<feature type="non-terminal residue" evidence="2">
    <location>
        <position position="1"/>
    </location>
</feature>
<name>A0A6A6X5D1_9PLEO</name>
<evidence type="ECO:0000256" key="1">
    <source>
        <dbReference type="SAM" id="MobiDB-lite"/>
    </source>
</evidence>
<evidence type="ECO:0000313" key="2">
    <source>
        <dbReference type="EMBL" id="KAF2791451.1"/>
    </source>
</evidence>
<organism evidence="2 3">
    <name type="scientific">Melanomma pulvis-pyrius CBS 109.77</name>
    <dbReference type="NCBI Taxonomy" id="1314802"/>
    <lineage>
        <taxon>Eukaryota</taxon>
        <taxon>Fungi</taxon>
        <taxon>Dikarya</taxon>
        <taxon>Ascomycota</taxon>
        <taxon>Pezizomycotina</taxon>
        <taxon>Dothideomycetes</taxon>
        <taxon>Pleosporomycetidae</taxon>
        <taxon>Pleosporales</taxon>
        <taxon>Melanommataceae</taxon>
        <taxon>Melanomma</taxon>
    </lineage>
</organism>
<dbReference type="AlphaFoldDB" id="A0A6A6X5D1"/>
<evidence type="ECO:0000313" key="3">
    <source>
        <dbReference type="Proteomes" id="UP000799757"/>
    </source>
</evidence>
<feature type="compositionally biased region" description="Basic residues" evidence="1">
    <location>
        <begin position="64"/>
        <end position="84"/>
    </location>
</feature>
<feature type="region of interest" description="Disordered" evidence="1">
    <location>
        <begin position="37"/>
        <end position="84"/>
    </location>
</feature>
<keyword evidence="3" id="KW-1185">Reference proteome</keyword>
<reference evidence="2" key="1">
    <citation type="journal article" date="2020" name="Stud. Mycol.">
        <title>101 Dothideomycetes genomes: a test case for predicting lifestyles and emergence of pathogens.</title>
        <authorList>
            <person name="Haridas S."/>
            <person name="Albert R."/>
            <person name="Binder M."/>
            <person name="Bloem J."/>
            <person name="Labutti K."/>
            <person name="Salamov A."/>
            <person name="Andreopoulos B."/>
            <person name="Baker S."/>
            <person name="Barry K."/>
            <person name="Bills G."/>
            <person name="Bluhm B."/>
            <person name="Cannon C."/>
            <person name="Castanera R."/>
            <person name="Culley D."/>
            <person name="Daum C."/>
            <person name="Ezra D."/>
            <person name="Gonzalez J."/>
            <person name="Henrissat B."/>
            <person name="Kuo A."/>
            <person name="Liang C."/>
            <person name="Lipzen A."/>
            <person name="Lutzoni F."/>
            <person name="Magnuson J."/>
            <person name="Mondo S."/>
            <person name="Nolan M."/>
            <person name="Ohm R."/>
            <person name="Pangilinan J."/>
            <person name="Park H.-J."/>
            <person name="Ramirez L."/>
            <person name="Alfaro M."/>
            <person name="Sun H."/>
            <person name="Tritt A."/>
            <person name="Yoshinaga Y."/>
            <person name="Zwiers L.-H."/>
            <person name="Turgeon B."/>
            <person name="Goodwin S."/>
            <person name="Spatafora J."/>
            <person name="Crous P."/>
            <person name="Grigoriev I."/>
        </authorList>
    </citation>
    <scope>NUCLEOTIDE SEQUENCE</scope>
    <source>
        <strain evidence="2">CBS 109.77</strain>
    </source>
</reference>
<protein>
    <submittedName>
        <fullName evidence="2">Uncharacterized protein</fullName>
    </submittedName>
</protein>
<feature type="region of interest" description="Disordered" evidence="1">
    <location>
        <begin position="1"/>
        <end position="22"/>
    </location>
</feature>
<sequence>AIMAALGITPRARMSPEVNGRREQRNRLILEEIHGDTVEENVEDDDSLVKKEKENMSPPPVKASGKKARNKARKAAKNTAKHTR</sequence>
<dbReference type="Proteomes" id="UP000799757">
    <property type="component" value="Unassembled WGS sequence"/>
</dbReference>
<gene>
    <name evidence="2" type="ORF">K505DRAFT_326837</name>
</gene>
<proteinExistence type="predicted"/>